<dbReference type="Proteomes" id="UP000177798">
    <property type="component" value="Chromosome 13"/>
</dbReference>
<evidence type="ECO:0000313" key="3">
    <source>
        <dbReference type="Proteomes" id="UP000177798"/>
    </source>
</evidence>
<organism evidence="2 3">
    <name type="scientific">Sclerotinia sclerotiorum (strain ATCC 18683 / 1980 / Ss-1)</name>
    <name type="common">White mold</name>
    <name type="synonym">Whetzelinia sclerotiorum</name>
    <dbReference type="NCBI Taxonomy" id="665079"/>
    <lineage>
        <taxon>Eukaryota</taxon>
        <taxon>Fungi</taxon>
        <taxon>Dikarya</taxon>
        <taxon>Ascomycota</taxon>
        <taxon>Pezizomycotina</taxon>
        <taxon>Leotiomycetes</taxon>
        <taxon>Helotiales</taxon>
        <taxon>Sclerotiniaceae</taxon>
        <taxon>Sclerotinia</taxon>
    </lineage>
</organism>
<feature type="compositionally biased region" description="Polar residues" evidence="1">
    <location>
        <begin position="9"/>
        <end position="21"/>
    </location>
</feature>
<protein>
    <submittedName>
        <fullName evidence="2">Uncharacterized protein</fullName>
    </submittedName>
</protein>
<dbReference type="OrthoDB" id="3562423at2759"/>
<accession>A0A1D9QIR6</accession>
<dbReference type="AlphaFoldDB" id="A0A1D9QIR6"/>
<feature type="compositionally biased region" description="Polar residues" evidence="1">
    <location>
        <begin position="40"/>
        <end position="49"/>
    </location>
</feature>
<sequence>MSKIDISLKKSSQPSAISMTSSRPLATSFELKCSNQSFHSAISPSNKPLQTRDKPLPPIPKGLNGALDRISHRRRDSIALPRVMGSFNRGMERVRRHSLVASELDHTKLILPATTNTMNSPLLTSSEVKPEISIEVNDVDSKEDYSKEEEAEIGIAIKMTIVSVRARLIYIGCKGLDS</sequence>
<name>A0A1D9QIR6_SCLS1</name>
<dbReference type="VEuPathDB" id="FungiDB:sscle_13g096050"/>
<reference evidence="3" key="1">
    <citation type="journal article" date="2017" name="Genome Biol. Evol.">
        <title>The complete genome sequence of the phytopathogenic fungus Sclerotinia sclerotiorum reveals insights into the genome architecture of broad host range pathogens.</title>
        <authorList>
            <person name="Derbyshire M."/>
            <person name="Denton-Giles M."/>
            <person name="Hegedus D."/>
            <person name="Seifbarghy S."/>
            <person name="Rollins J."/>
            <person name="van Kan J."/>
            <person name="Seidl M.F."/>
            <person name="Faino L."/>
            <person name="Mbengue M."/>
            <person name="Navaud O."/>
            <person name="Raffaele S."/>
            <person name="Hammond-Kosack K."/>
            <person name="Heard S."/>
            <person name="Oliver R."/>
        </authorList>
    </citation>
    <scope>NUCLEOTIDE SEQUENCE [LARGE SCALE GENOMIC DNA]</scope>
    <source>
        <strain evidence="3">ATCC 18683 / 1980 / Ss-1</strain>
    </source>
</reference>
<evidence type="ECO:0000313" key="2">
    <source>
        <dbReference type="EMBL" id="APA14835.1"/>
    </source>
</evidence>
<proteinExistence type="predicted"/>
<feature type="region of interest" description="Disordered" evidence="1">
    <location>
        <begin position="40"/>
        <end position="66"/>
    </location>
</feature>
<evidence type="ECO:0000256" key="1">
    <source>
        <dbReference type="SAM" id="MobiDB-lite"/>
    </source>
</evidence>
<feature type="region of interest" description="Disordered" evidence="1">
    <location>
        <begin position="1"/>
        <end position="21"/>
    </location>
</feature>
<gene>
    <name evidence="2" type="ORF">sscle_13g096050</name>
</gene>
<dbReference type="EMBL" id="CP017826">
    <property type="protein sequence ID" value="APA14835.1"/>
    <property type="molecule type" value="Genomic_DNA"/>
</dbReference>